<organism evidence="2 3">
    <name type="scientific">Apolygus lucorum</name>
    <name type="common">Small green plant bug</name>
    <name type="synonym">Lygocoris lucorum</name>
    <dbReference type="NCBI Taxonomy" id="248454"/>
    <lineage>
        <taxon>Eukaryota</taxon>
        <taxon>Metazoa</taxon>
        <taxon>Ecdysozoa</taxon>
        <taxon>Arthropoda</taxon>
        <taxon>Hexapoda</taxon>
        <taxon>Insecta</taxon>
        <taxon>Pterygota</taxon>
        <taxon>Neoptera</taxon>
        <taxon>Paraneoptera</taxon>
        <taxon>Hemiptera</taxon>
        <taxon>Heteroptera</taxon>
        <taxon>Panheteroptera</taxon>
        <taxon>Cimicomorpha</taxon>
        <taxon>Miridae</taxon>
        <taxon>Mirini</taxon>
        <taxon>Apolygus</taxon>
    </lineage>
</organism>
<dbReference type="OrthoDB" id="6594918at2759"/>
<gene>
    <name evidence="2" type="ORF">GE061_007887</name>
</gene>
<comment type="caution">
    <text evidence="2">The sequence shown here is derived from an EMBL/GenBank/DDBJ whole genome shotgun (WGS) entry which is preliminary data.</text>
</comment>
<dbReference type="SUPFAM" id="SSF54236">
    <property type="entry name" value="Ubiquitin-like"/>
    <property type="match status" value="1"/>
</dbReference>
<proteinExistence type="predicted"/>
<dbReference type="SMART" id="SM00314">
    <property type="entry name" value="RA"/>
    <property type="match status" value="1"/>
</dbReference>
<sequence length="264" mass="30472">MDPVEPVMDPVEPEAEAPCCCCGVGMKLRCFERNSGANSYYLLDNLGADKDSSTEKQEELQFFDDNGTFVTVVVEKNLRAIDLTLLLAVKNRVRKDFCWSIIEHWVELGTERVLEDHEDVLSIYRQTESAAKKYIFRRFQSKYDFFTAPESYFPPDMIDLKTYVSGCLASENYVEEISEEDFPLEFERVLMTAEELPVIFSQVNLRHKTEKRHWEKTFLLLKGSKVYMSSKVRVVAKFLRAWKNATGYKKLGSQSSVSKTCSKI</sequence>
<dbReference type="PANTHER" id="PTHR11243">
    <property type="entry name" value="GROWTH FACTOR RECEPTOR-BOUND PROTEIN"/>
    <property type="match status" value="1"/>
</dbReference>
<reference evidence="2" key="1">
    <citation type="journal article" date="2021" name="Mol. Ecol. Resour.">
        <title>Apolygus lucorum genome provides insights into omnivorousness and mesophyll feeding.</title>
        <authorList>
            <person name="Liu Y."/>
            <person name="Liu H."/>
            <person name="Wang H."/>
            <person name="Huang T."/>
            <person name="Liu B."/>
            <person name="Yang B."/>
            <person name="Yin L."/>
            <person name="Li B."/>
            <person name="Zhang Y."/>
            <person name="Zhang S."/>
            <person name="Jiang F."/>
            <person name="Zhang X."/>
            <person name="Ren Y."/>
            <person name="Wang B."/>
            <person name="Wang S."/>
            <person name="Lu Y."/>
            <person name="Wu K."/>
            <person name="Fan W."/>
            <person name="Wang G."/>
        </authorList>
    </citation>
    <scope>NUCLEOTIDE SEQUENCE</scope>
    <source>
        <strain evidence="2">12Hb</strain>
    </source>
</reference>
<dbReference type="Gene3D" id="3.10.20.90">
    <property type="entry name" value="Phosphatidylinositol 3-kinase Catalytic Subunit, Chain A, domain 1"/>
    <property type="match status" value="1"/>
</dbReference>
<dbReference type="Gene3D" id="2.30.29.30">
    <property type="entry name" value="Pleckstrin-homology domain (PH domain)/Phosphotyrosine-binding domain (PTB)"/>
    <property type="match status" value="1"/>
</dbReference>
<dbReference type="AlphaFoldDB" id="A0A8S9WM20"/>
<dbReference type="EMBL" id="WIXP02000016">
    <property type="protein sequence ID" value="KAF6198140.1"/>
    <property type="molecule type" value="Genomic_DNA"/>
</dbReference>
<protein>
    <recommendedName>
        <fullName evidence="1">Ras-associating domain-containing protein</fullName>
    </recommendedName>
</protein>
<evidence type="ECO:0000313" key="3">
    <source>
        <dbReference type="Proteomes" id="UP000466442"/>
    </source>
</evidence>
<name>A0A8S9WM20_APOLU</name>
<dbReference type="PANTHER" id="PTHR11243:SF38">
    <property type="entry name" value="GROWTH FACTOR RECEPTOR-BOUND PROTEIN 14-LIKE ISOFORM X1"/>
    <property type="match status" value="1"/>
</dbReference>
<dbReference type="GO" id="GO:0007165">
    <property type="term" value="P:signal transduction"/>
    <property type="evidence" value="ECO:0007669"/>
    <property type="project" value="InterPro"/>
</dbReference>
<keyword evidence="3" id="KW-1185">Reference proteome</keyword>
<dbReference type="Proteomes" id="UP000466442">
    <property type="component" value="Linkage Group LG16"/>
</dbReference>
<evidence type="ECO:0000313" key="2">
    <source>
        <dbReference type="EMBL" id="KAF6198140.1"/>
    </source>
</evidence>
<dbReference type="InterPro" id="IPR011993">
    <property type="entry name" value="PH-like_dom_sf"/>
</dbReference>
<dbReference type="PROSITE" id="PS50200">
    <property type="entry name" value="RA"/>
    <property type="match status" value="1"/>
</dbReference>
<dbReference type="GO" id="GO:0071944">
    <property type="term" value="C:cell periphery"/>
    <property type="evidence" value="ECO:0007669"/>
    <property type="project" value="UniProtKB-ARBA"/>
</dbReference>
<dbReference type="InterPro" id="IPR039664">
    <property type="entry name" value="GRB/APBB1IP"/>
</dbReference>
<dbReference type="Pfam" id="PF21989">
    <property type="entry name" value="RA_2"/>
    <property type="match status" value="1"/>
</dbReference>
<accession>A0A8S9WM20</accession>
<dbReference type="InterPro" id="IPR000159">
    <property type="entry name" value="RA_dom"/>
</dbReference>
<feature type="domain" description="Ras-associating" evidence="1">
    <location>
        <begin position="56"/>
        <end position="141"/>
    </location>
</feature>
<evidence type="ECO:0000259" key="1">
    <source>
        <dbReference type="PROSITE" id="PS50200"/>
    </source>
</evidence>
<dbReference type="InterPro" id="IPR029071">
    <property type="entry name" value="Ubiquitin-like_domsf"/>
</dbReference>
<dbReference type="GO" id="GO:0048699">
    <property type="term" value="P:generation of neurons"/>
    <property type="evidence" value="ECO:0007669"/>
    <property type="project" value="UniProtKB-ARBA"/>
</dbReference>